<protein>
    <recommendedName>
        <fullName evidence="4">HXXEE domain-containing protein</fullName>
    </recommendedName>
</protein>
<proteinExistence type="predicted"/>
<dbReference type="AlphaFoldDB" id="A0AA94S979"/>
<evidence type="ECO:0000313" key="2">
    <source>
        <dbReference type="EMBL" id="SQG78574.1"/>
    </source>
</evidence>
<dbReference type="Proteomes" id="UP000249013">
    <property type="component" value="Chromosome 1"/>
</dbReference>
<feature type="transmembrane region" description="Helical" evidence="1">
    <location>
        <begin position="9"/>
        <end position="26"/>
    </location>
</feature>
<keyword evidence="1" id="KW-0812">Transmembrane</keyword>
<gene>
    <name evidence="2" type="ORF">NCTC13773_00340</name>
</gene>
<dbReference type="EMBL" id="LS483409">
    <property type="protein sequence ID" value="SQG78574.1"/>
    <property type="molecule type" value="Genomic_DNA"/>
</dbReference>
<feature type="transmembrane region" description="Helical" evidence="1">
    <location>
        <begin position="98"/>
        <end position="119"/>
    </location>
</feature>
<dbReference type="InterPro" id="IPR025671">
    <property type="entry name" value="HXXEE"/>
</dbReference>
<evidence type="ECO:0008006" key="4">
    <source>
        <dbReference type="Google" id="ProtNLM"/>
    </source>
</evidence>
<sequence>MIEKIQKNSLAIISVLAICVGIYLVFNWGEIPALQRVTSILFICVSIHTWEEKLFGFEELNETNMDSNAKVDSGIGYIMLLLLTVYVGIVPLFFTNQIWLATSILILGFVEVLAHTAAIRMKKNNKGLIHGIYNAGMATAYTILPLCSIWGFYVMNQEGLFSWANVSLGLLNLFVPLIVAQAIAVKSSGASYGVFLKNTISSMRKKK</sequence>
<reference evidence="2 3" key="1">
    <citation type="submission" date="2018-06" db="EMBL/GenBank/DDBJ databases">
        <authorList>
            <consortium name="Pathogen Informatics"/>
            <person name="Doyle S."/>
        </authorList>
    </citation>
    <scope>NUCLEOTIDE SEQUENCE [LARGE SCALE GENOMIC DNA]</scope>
    <source>
        <strain evidence="2 3">NCTC13773</strain>
    </source>
</reference>
<feature type="transmembrane region" description="Helical" evidence="1">
    <location>
        <begin position="173"/>
        <end position="196"/>
    </location>
</feature>
<keyword evidence="1" id="KW-0472">Membrane</keyword>
<accession>A0AA94S979</accession>
<feature type="transmembrane region" description="Helical" evidence="1">
    <location>
        <begin position="71"/>
        <end position="92"/>
    </location>
</feature>
<dbReference type="Pfam" id="PF13787">
    <property type="entry name" value="HXXEE"/>
    <property type="match status" value="1"/>
</dbReference>
<name>A0AA94S979_9STRE</name>
<evidence type="ECO:0000256" key="1">
    <source>
        <dbReference type="SAM" id="Phobius"/>
    </source>
</evidence>
<dbReference type="RefSeq" id="WP_077496114.1">
    <property type="nucleotide sequence ID" value="NZ_LS483409.1"/>
</dbReference>
<evidence type="ECO:0000313" key="3">
    <source>
        <dbReference type="Proteomes" id="UP000249013"/>
    </source>
</evidence>
<organism evidence="2 3">
    <name type="scientific">Streptococcus gallolyticus</name>
    <dbReference type="NCBI Taxonomy" id="315405"/>
    <lineage>
        <taxon>Bacteria</taxon>
        <taxon>Bacillati</taxon>
        <taxon>Bacillota</taxon>
        <taxon>Bacilli</taxon>
        <taxon>Lactobacillales</taxon>
        <taxon>Streptococcaceae</taxon>
        <taxon>Streptococcus</taxon>
    </lineage>
</organism>
<feature type="transmembrane region" description="Helical" evidence="1">
    <location>
        <begin position="131"/>
        <end position="153"/>
    </location>
</feature>
<keyword evidence="1" id="KW-1133">Transmembrane helix</keyword>